<feature type="transmembrane region" description="Helical" evidence="8">
    <location>
        <begin position="293"/>
        <end position="313"/>
    </location>
</feature>
<feature type="transmembrane region" description="Helical" evidence="8">
    <location>
        <begin position="51"/>
        <end position="72"/>
    </location>
</feature>
<dbReference type="PANTHER" id="PTHR23513">
    <property type="entry name" value="INTEGRAL MEMBRANE EFFLUX PROTEIN-RELATED"/>
    <property type="match status" value="1"/>
</dbReference>
<evidence type="ECO:0000256" key="5">
    <source>
        <dbReference type="ARBA" id="ARBA00022989"/>
    </source>
</evidence>
<feature type="transmembrane region" description="Helical" evidence="8">
    <location>
        <begin position="381"/>
        <end position="402"/>
    </location>
</feature>
<evidence type="ECO:0000313" key="10">
    <source>
        <dbReference type="Proteomes" id="UP001596496"/>
    </source>
</evidence>
<accession>A0ABW2PGT7</accession>
<feature type="compositionally biased region" description="Low complexity" evidence="7">
    <location>
        <begin position="410"/>
        <end position="435"/>
    </location>
</feature>
<keyword evidence="2" id="KW-0813">Transport</keyword>
<feature type="transmembrane region" description="Helical" evidence="8">
    <location>
        <begin position="261"/>
        <end position="281"/>
    </location>
</feature>
<evidence type="ECO:0000313" key="9">
    <source>
        <dbReference type="EMBL" id="MFC7387682.1"/>
    </source>
</evidence>
<comment type="caution">
    <text evidence="9">The sequence shown here is derived from an EMBL/GenBank/DDBJ whole genome shotgun (WGS) entry which is preliminary data.</text>
</comment>
<evidence type="ECO:0000256" key="6">
    <source>
        <dbReference type="ARBA" id="ARBA00023136"/>
    </source>
</evidence>
<dbReference type="SUPFAM" id="SSF103473">
    <property type="entry name" value="MFS general substrate transporter"/>
    <property type="match status" value="1"/>
</dbReference>
<reference evidence="10" key="1">
    <citation type="journal article" date="2019" name="Int. J. Syst. Evol. Microbiol.">
        <title>The Global Catalogue of Microorganisms (GCM) 10K type strain sequencing project: providing services to taxonomists for standard genome sequencing and annotation.</title>
        <authorList>
            <consortium name="The Broad Institute Genomics Platform"/>
            <consortium name="The Broad Institute Genome Sequencing Center for Infectious Disease"/>
            <person name="Wu L."/>
            <person name="Ma J."/>
        </authorList>
    </citation>
    <scope>NUCLEOTIDE SEQUENCE [LARGE SCALE GENOMIC DNA]</scope>
    <source>
        <strain evidence="10">CECT 7649</strain>
    </source>
</reference>
<sequence>MAGGRLLMDVRPLRSSPAFRRLWAGTLLSAVGGQMTTFAVVLQVYTMTGSAVAVGAVGLASAVPSIVLGLAGGVVIDAVDRRKLVLVTSGCLAVVSALFAVQAFAGFGQVWPLYCLVVLQSALAAVNSPARGTFLARLLPPEQVPAGAALTMFTFHFSGTVGPALAGVIAAGWGLRTCYLIDALSFAFALYGVARLPAMPPEGGGTRPGPRAVAEGLRFIGRNRVIGGAFLADMSAMLLGMPYALFPVINAERFGGSAETLGLLTSAVAAGGLAGTALSGWVGRVSRQGRAMLVAGAIWGAAVAGFGLTPTLWPALALLTVAGAADVVSVVFRTSVVQVATPDRYRGRVGAAEYLVGAGCPQLGNFRAGALGSALSPTVSAVGGGLATIVGAGLIALAMPALRRYAAPTTTTAPAATTTTPAGTTAAPGGTATTPDGPQNDVAPLHESL</sequence>
<organism evidence="9 10">
    <name type="scientific">Sphaerisporangium rhizosphaerae</name>
    <dbReference type="NCBI Taxonomy" id="2269375"/>
    <lineage>
        <taxon>Bacteria</taxon>
        <taxon>Bacillati</taxon>
        <taxon>Actinomycetota</taxon>
        <taxon>Actinomycetes</taxon>
        <taxon>Streptosporangiales</taxon>
        <taxon>Streptosporangiaceae</taxon>
        <taxon>Sphaerisporangium</taxon>
    </lineage>
</organism>
<dbReference type="EMBL" id="JBHTCG010000042">
    <property type="protein sequence ID" value="MFC7387682.1"/>
    <property type="molecule type" value="Genomic_DNA"/>
</dbReference>
<dbReference type="Pfam" id="PF05977">
    <property type="entry name" value="MFS_3"/>
    <property type="match status" value="1"/>
</dbReference>
<keyword evidence="4 8" id="KW-0812">Transmembrane</keyword>
<evidence type="ECO:0000256" key="1">
    <source>
        <dbReference type="ARBA" id="ARBA00004429"/>
    </source>
</evidence>
<dbReference type="RefSeq" id="WP_380831490.1">
    <property type="nucleotide sequence ID" value="NZ_JBHTCG010000042.1"/>
</dbReference>
<feature type="transmembrane region" description="Helical" evidence="8">
    <location>
        <begin position="225"/>
        <end position="249"/>
    </location>
</feature>
<proteinExistence type="predicted"/>
<keyword evidence="10" id="KW-1185">Reference proteome</keyword>
<gene>
    <name evidence="9" type="ORF">ACFQSB_36130</name>
</gene>
<evidence type="ECO:0000256" key="7">
    <source>
        <dbReference type="SAM" id="MobiDB-lite"/>
    </source>
</evidence>
<dbReference type="InterPro" id="IPR010290">
    <property type="entry name" value="TM_effector"/>
</dbReference>
<name>A0ABW2PGT7_9ACTN</name>
<feature type="region of interest" description="Disordered" evidence="7">
    <location>
        <begin position="410"/>
        <end position="449"/>
    </location>
</feature>
<dbReference type="Gene3D" id="1.20.1250.20">
    <property type="entry name" value="MFS general substrate transporter like domains"/>
    <property type="match status" value="1"/>
</dbReference>
<evidence type="ECO:0000256" key="3">
    <source>
        <dbReference type="ARBA" id="ARBA00022475"/>
    </source>
</evidence>
<keyword evidence="3" id="KW-1003">Cell membrane</keyword>
<keyword evidence="6 8" id="KW-0472">Membrane</keyword>
<comment type="subcellular location">
    <subcellularLocation>
        <location evidence="1">Cell inner membrane</location>
        <topology evidence="1">Multi-pass membrane protein</topology>
    </subcellularLocation>
</comment>
<feature type="transmembrane region" description="Helical" evidence="8">
    <location>
        <begin position="150"/>
        <end position="173"/>
    </location>
</feature>
<protein>
    <submittedName>
        <fullName evidence="9">MFS transporter</fullName>
    </submittedName>
</protein>
<evidence type="ECO:0000256" key="4">
    <source>
        <dbReference type="ARBA" id="ARBA00022692"/>
    </source>
</evidence>
<feature type="transmembrane region" description="Helical" evidence="8">
    <location>
        <begin position="21"/>
        <end position="45"/>
    </location>
</feature>
<dbReference type="InterPro" id="IPR036259">
    <property type="entry name" value="MFS_trans_sf"/>
</dbReference>
<dbReference type="CDD" id="cd06173">
    <property type="entry name" value="MFS_MefA_like"/>
    <property type="match status" value="1"/>
</dbReference>
<feature type="transmembrane region" description="Helical" evidence="8">
    <location>
        <begin position="84"/>
        <end position="105"/>
    </location>
</feature>
<evidence type="ECO:0000256" key="2">
    <source>
        <dbReference type="ARBA" id="ARBA00022448"/>
    </source>
</evidence>
<keyword evidence="5 8" id="KW-1133">Transmembrane helix</keyword>
<evidence type="ECO:0000256" key="8">
    <source>
        <dbReference type="SAM" id="Phobius"/>
    </source>
</evidence>
<dbReference type="Proteomes" id="UP001596496">
    <property type="component" value="Unassembled WGS sequence"/>
</dbReference>
<dbReference type="PANTHER" id="PTHR23513:SF9">
    <property type="entry name" value="ENTEROBACTIN EXPORTER ENTS"/>
    <property type="match status" value="1"/>
</dbReference>